<reference evidence="3" key="1">
    <citation type="submission" date="2017-03" db="EMBL/GenBank/DDBJ databases">
        <title>Genomes of endolithic fungi from Antarctica.</title>
        <authorList>
            <person name="Coleine C."/>
            <person name="Masonjones S."/>
            <person name="Stajich J.E."/>
        </authorList>
    </citation>
    <scope>NUCLEOTIDE SEQUENCE [LARGE SCALE GENOMIC DNA]</scope>
    <source>
        <strain evidence="3">CCFEE 5527</strain>
    </source>
</reference>
<dbReference type="OrthoDB" id="3645744at2759"/>
<evidence type="ECO:0008006" key="4">
    <source>
        <dbReference type="Google" id="ProtNLM"/>
    </source>
</evidence>
<dbReference type="InParanoid" id="A0A1V8TFJ7"/>
<feature type="compositionally biased region" description="Gly residues" evidence="1">
    <location>
        <begin position="14"/>
        <end position="27"/>
    </location>
</feature>
<feature type="compositionally biased region" description="Gly residues" evidence="1">
    <location>
        <begin position="72"/>
        <end position="83"/>
    </location>
</feature>
<dbReference type="AlphaFoldDB" id="A0A1V8TFJ7"/>
<protein>
    <recommendedName>
        <fullName evidence="4">Antitoxin</fullName>
    </recommendedName>
</protein>
<feature type="compositionally biased region" description="Basic and acidic residues" evidence="1">
    <location>
        <begin position="49"/>
        <end position="60"/>
    </location>
</feature>
<keyword evidence="3" id="KW-1185">Reference proteome</keyword>
<comment type="caution">
    <text evidence="2">The sequence shown here is derived from an EMBL/GenBank/DDBJ whole genome shotgun (WGS) entry which is preliminary data.</text>
</comment>
<accession>A0A1V8TFJ7</accession>
<evidence type="ECO:0000313" key="3">
    <source>
        <dbReference type="Proteomes" id="UP000192596"/>
    </source>
</evidence>
<sequence>MSGLLNKAKDALGKSGGSSGGAPGQQSGGEKFASGQANKGIDGLTDKVGLGDKYDDKINKVADGQINNQIPGGAGKPSGQGGL</sequence>
<organism evidence="2 3">
    <name type="scientific">Cryoendolithus antarcticus</name>
    <dbReference type="NCBI Taxonomy" id="1507870"/>
    <lineage>
        <taxon>Eukaryota</taxon>
        <taxon>Fungi</taxon>
        <taxon>Dikarya</taxon>
        <taxon>Ascomycota</taxon>
        <taxon>Pezizomycotina</taxon>
        <taxon>Dothideomycetes</taxon>
        <taxon>Dothideomycetidae</taxon>
        <taxon>Cladosporiales</taxon>
        <taxon>Cladosporiaceae</taxon>
        <taxon>Cryoendolithus</taxon>
    </lineage>
</organism>
<dbReference type="Proteomes" id="UP000192596">
    <property type="component" value="Unassembled WGS sequence"/>
</dbReference>
<dbReference type="EMBL" id="NAJO01000009">
    <property type="protein sequence ID" value="OQO10150.1"/>
    <property type="molecule type" value="Genomic_DNA"/>
</dbReference>
<evidence type="ECO:0000313" key="2">
    <source>
        <dbReference type="EMBL" id="OQO10150.1"/>
    </source>
</evidence>
<proteinExistence type="predicted"/>
<feature type="region of interest" description="Disordered" evidence="1">
    <location>
        <begin position="1"/>
        <end position="83"/>
    </location>
</feature>
<evidence type="ECO:0000256" key="1">
    <source>
        <dbReference type="SAM" id="MobiDB-lite"/>
    </source>
</evidence>
<gene>
    <name evidence="2" type="ORF">B0A48_04507</name>
</gene>
<name>A0A1V8TFJ7_9PEZI</name>